<evidence type="ECO:0008006" key="4">
    <source>
        <dbReference type="Google" id="ProtNLM"/>
    </source>
</evidence>
<feature type="transmembrane region" description="Helical" evidence="1">
    <location>
        <begin position="124"/>
        <end position="152"/>
    </location>
</feature>
<reference evidence="2 3" key="1">
    <citation type="submission" date="2016-10" db="EMBL/GenBank/DDBJ databases">
        <authorList>
            <person name="Varghese N."/>
        </authorList>
    </citation>
    <scope>NUCLEOTIDE SEQUENCE [LARGE SCALE GENOMIC DNA]</scope>
</reference>
<sequence length="267" mass="29519">MFSYASTRSKQTQNKHPRFFLLFAANTSLVLLLAILIIAFKVDAQTTYSNATQGGLTHGGTVDLRPDENNDGLRLARYPAVLVGRNDYKAVVASAGLSIAVALSLASLGVFVHRRAIALLLSRLQRLALCFVIGIDCGLSLISFLMCLVHHVQSDHFEPTYRVEYQDDPWLGNKTYSLYGPANVYSGGRFDLTAWACQLSSYGAFEDSGHDMSRQCAGGSASLWISLLLLFCNLGTAALLWWDWRGGRVLLRDYRDAFPDEHECDVV</sequence>
<dbReference type="AlphaFoldDB" id="A0A1Y6LH94"/>
<feature type="transmembrane region" description="Helical" evidence="1">
    <location>
        <begin position="90"/>
        <end position="112"/>
    </location>
</feature>
<evidence type="ECO:0000313" key="3">
    <source>
        <dbReference type="Proteomes" id="UP000215453"/>
    </source>
</evidence>
<name>A0A1Y6LH94_ZYMTR</name>
<dbReference type="EMBL" id="LT882679">
    <property type="protein sequence ID" value="SMY23902.1"/>
    <property type="molecule type" value="Genomic_DNA"/>
</dbReference>
<protein>
    <recommendedName>
        <fullName evidence="4">MARVEL domain-containing protein</fullName>
    </recommendedName>
</protein>
<dbReference type="Proteomes" id="UP000215453">
    <property type="component" value="Chromosome 4"/>
</dbReference>
<organism evidence="2 3">
    <name type="scientific">Zymoseptoria tritici ST99CH_1A5</name>
    <dbReference type="NCBI Taxonomy" id="1276529"/>
    <lineage>
        <taxon>Eukaryota</taxon>
        <taxon>Fungi</taxon>
        <taxon>Dikarya</taxon>
        <taxon>Ascomycota</taxon>
        <taxon>Pezizomycotina</taxon>
        <taxon>Dothideomycetes</taxon>
        <taxon>Dothideomycetidae</taxon>
        <taxon>Mycosphaerellales</taxon>
        <taxon>Mycosphaerellaceae</taxon>
        <taxon>Zymoseptoria</taxon>
    </lineage>
</organism>
<keyword evidence="1" id="KW-0812">Transmembrane</keyword>
<accession>A0A1Y6LH94</accession>
<feature type="transmembrane region" description="Helical" evidence="1">
    <location>
        <begin position="20"/>
        <end position="40"/>
    </location>
</feature>
<evidence type="ECO:0000256" key="1">
    <source>
        <dbReference type="SAM" id="Phobius"/>
    </source>
</evidence>
<proteinExistence type="predicted"/>
<keyword evidence="1" id="KW-0472">Membrane</keyword>
<gene>
    <name evidence="2" type="ORF">ZT1A5_G5343</name>
</gene>
<feature type="transmembrane region" description="Helical" evidence="1">
    <location>
        <begin position="221"/>
        <end position="242"/>
    </location>
</feature>
<evidence type="ECO:0000313" key="2">
    <source>
        <dbReference type="EMBL" id="SMY23902.1"/>
    </source>
</evidence>
<keyword evidence="1" id="KW-1133">Transmembrane helix</keyword>